<proteinExistence type="predicted"/>
<keyword evidence="2" id="KW-1185">Reference proteome</keyword>
<dbReference type="Gene3D" id="1.20.120.330">
    <property type="entry name" value="Nucleotidyltransferases domain 2"/>
    <property type="match status" value="1"/>
</dbReference>
<evidence type="ECO:0000313" key="1">
    <source>
        <dbReference type="EMBL" id="KXO98757.1"/>
    </source>
</evidence>
<comment type="caution">
    <text evidence="1">The sequence shown here is derived from an EMBL/GenBank/DDBJ whole genome shotgun (WGS) entry which is preliminary data.</text>
</comment>
<dbReference type="Proteomes" id="UP000070409">
    <property type="component" value="Unassembled WGS sequence"/>
</dbReference>
<gene>
    <name evidence="1" type="ORF">AXK61_04090</name>
</gene>
<dbReference type="RefSeq" id="WP_068745235.1">
    <property type="nucleotide sequence ID" value="NZ_LSRE01000012.1"/>
</dbReference>
<accession>A0A137ZKT6</accession>
<protein>
    <recommendedName>
        <fullName evidence="3">HEPN domain-containing protein</fullName>
    </recommendedName>
</protein>
<evidence type="ECO:0000313" key="2">
    <source>
        <dbReference type="Proteomes" id="UP000070409"/>
    </source>
</evidence>
<reference evidence="1 2" key="1">
    <citation type="submission" date="2016-02" db="EMBL/GenBank/DDBJ databases">
        <authorList>
            <person name="Teng J.L."/>
            <person name="Tang Y."/>
            <person name="Huang Y."/>
            <person name="Guo F."/>
            <person name="Wei W."/>
            <person name="Chen J.H."/>
            <person name="Wong S.Y."/>
            <person name="Lau S.K."/>
            <person name="Woo P.C."/>
        </authorList>
    </citation>
    <scope>NUCLEOTIDE SEQUENCE [LARGE SCALE GENOMIC DNA]</scope>
    <source>
        <strain evidence="1 2">JCM 13375</strain>
    </source>
</reference>
<sequence>MSEQRNVVRAHLQHAQDFLDGARTNLEFGNLRAAGSNAVLAGFRAKDAISTAVTGSTTASEDHRRAVKELVIALGKRPEASSAERALGELVKFKTPLQYSTQRIEQPRIATLVRRAESLVELAKEIVAQA</sequence>
<evidence type="ECO:0008006" key="3">
    <source>
        <dbReference type="Google" id="ProtNLM"/>
    </source>
</evidence>
<organism evidence="1 2">
    <name type="scientific">Tsukamurella pseudospumae</name>
    <dbReference type="NCBI Taxonomy" id="239498"/>
    <lineage>
        <taxon>Bacteria</taxon>
        <taxon>Bacillati</taxon>
        <taxon>Actinomycetota</taxon>
        <taxon>Actinomycetes</taxon>
        <taxon>Mycobacteriales</taxon>
        <taxon>Tsukamurellaceae</taxon>
        <taxon>Tsukamurella</taxon>
    </lineage>
</organism>
<name>A0A137ZKT6_9ACTN</name>
<dbReference type="EMBL" id="LSRE01000012">
    <property type="protein sequence ID" value="KXO98757.1"/>
    <property type="molecule type" value="Genomic_DNA"/>
</dbReference>